<protein>
    <submittedName>
        <fullName evidence="1">Uncharacterized protein</fullName>
    </submittedName>
</protein>
<organism evidence="1">
    <name type="scientific">marine metagenome</name>
    <dbReference type="NCBI Taxonomy" id="408172"/>
    <lineage>
        <taxon>unclassified sequences</taxon>
        <taxon>metagenomes</taxon>
        <taxon>ecological metagenomes</taxon>
    </lineage>
</organism>
<proteinExistence type="predicted"/>
<name>A0A381RF15_9ZZZZ</name>
<sequence>MQELDVPSVTQLKVIASSEVSKMLIHHGRISNRNESLPALNTSVIYLPAFPWK</sequence>
<accession>A0A381RF15</accession>
<reference evidence="1" key="1">
    <citation type="submission" date="2018-05" db="EMBL/GenBank/DDBJ databases">
        <authorList>
            <person name="Lanie J.A."/>
            <person name="Ng W.-L."/>
            <person name="Kazmierczak K.M."/>
            <person name="Andrzejewski T.M."/>
            <person name="Davidsen T.M."/>
            <person name="Wayne K.J."/>
            <person name="Tettelin H."/>
            <person name="Glass J.I."/>
            <person name="Rusch D."/>
            <person name="Podicherti R."/>
            <person name="Tsui H.-C.T."/>
            <person name="Winkler M.E."/>
        </authorList>
    </citation>
    <scope>NUCLEOTIDE SEQUENCE</scope>
</reference>
<dbReference type="EMBL" id="UINC01001890">
    <property type="protein sequence ID" value="SUZ90385.1"/>
    <property type="molecule type" value="Genomic_DNA"/>
</dbReference>
<dbReference type="AlphaFoldDB" id="A0A381RF15"/>
<evidence type="ECO:0000313" key="1">
    <source>
        <dbReference type="EMBL" id="SUZ90385.1"/>
    </source>
</evidence>
<gene>
    <name evidence="1" type="ORF">METZ01_LOCUS43239</name>
</gene>